<evidence type="ECO:0008006" key="12">
    <source>
        <dbReference type="Google" id="ProtNLM"/>
    </source>
</evidence>
<feature type="transmembrane region" description="Helical" evidence="9">
    <location>
        <begin position="89"/>
        <end position="110"/>
    </location>
</feature>
<comment type="subcellular location">
    <subcellularLocation>
        <location evidence="1">Golgi apparatus membrane</location>
        <topology evidence="1">Multi-pass membrane protein</topology>
    </subcellularLocation>
</comment>
<evidence type="ECO:0000256" key="9">
    <source>
        <dbReference type="SAM" id="Phobius"/>
    </source>
</evidence>
<evidence type="ECO:0000256" key="3">
    <source>
        <dbReference type="ARBA" id="ARBA00022448"/>
    </source>
</evidence>
<evidence type="ECO:0000256" key="5">
    <source>
        <dbReference type="ARBA" id="ARBA00022927"/>
    </source>
</evidence>
<keyword evidence="7" id="KW-0333">Golgi apparatus</keyword>
<dbReference type="PANTHER" id="PTHR12952">
    <property type="entry name" value="SYS1"/>
    <property type="match status" value="1"/>
</dbReference>
<keyword evidence="4 9" id="KW-0812">Transmembrane</keyword>
<dbReference type="GO" id="GO:0034067">
    <property type="term" value="P:protein localization to Golgi apparatus"/>
    <property type="evidence" value="ECO:0007669"/>
    <property type="project" value="EnsemblFungi"/>
</dbReference>
<keyword evidence="5" id="KW-0653">Protein transport</keyword>
<dbReference type="GO" id="GO:0043001">
    <property type="term" value="P:Golgi to plasma membrane protein transport"/>
    <property type="evidence" value="ECO:0007669"/>
    <property type="project" value="EnsemblFungi"/>
</dbReference>
<dbReference type="PANTHER" id="PTHR12952:SF0">
    <property type="entry name" value="PROTEIN SYS1 HOMOLOG"/>
    <property type="match status" value="1"/>
</dbReference>
<dbReference type="GO" id="GO:0005802">
    <property type="term" value="C:trans-Golgi network"/>
    <property type="evidence" value="ECO:0007669"/>
    <property type="project" value="EnsemblFungi"/>
</dbReference>
<dbReference type="AlphaFoldDB" id="A0A1E3P5R7"/>
<feature type="transmembrane region" description="Helical" evidence="9">
    <location>
        <begin position="144"/>
        <end position="163"/>
    </location>
</feature>
<dbReference type="Proteomes" id="UP000094112">
    <property type="component" value="Unassembled WGS sequence"/>
</dbReference>
<dbReference type="InterPro" id="IPR019185">
    <property type="entry name" value="Integral_membrane_SYS1-rel"/>
</dbReference>
<dbReference type="GeneID" id="30199798"/>
<proteinExistence type="inferred from homology"/>
<evidence type="ECO:0000313" key="10">
    <source>
        <dbReference type="EMBL" id="ODQ60789.1"/>
    </source>
</evidence>
<keyword evidence="6 9" id="KW-1133">Transmembrane helix</keyword>
<evidence type="ECO:0000256" key="4">
    <source>
        <dbReference type="ARBA" id="ARBA00022692"/>
    </source>
</evidence>
<dbReference type="RefSeq" id="XP_019039996.1">
    <property type="nucleotide sequence ID" value="XM_019182552.1"/>
</dbReference>
<dbReference type="GO" id="GO:0000139">
    <property type="term" value="C:Golgi membrane"/>
    <property type="evidence" value="ECO:0007669"/>
    <property type="project" value="UniProtKB-SubCell"/>
</dbReference>
<comment type="similarity">
    <text evidence="2">Belongs to the SYS1 family.</text>
</comment>
<evidence type="ECO:0000256" key="1">
    <source>
        <dbReference type="ARBA" id="ARBA00004653"/>
    </source>
</evidence>
<evidence type="ECO:0000256" key="6">
    <source>
        <dbReference type="ARBA" id="ARBA00022989"/>
    </source>
</evidence>
<feature type="transmembrane region" description="Helical" evidence="9">
    <location>
        <begin position="117"/>
        <end position="138"/>
    </location>
</feature>
<name>A0A1E3P5R7_WICAA</name>
<keyword evidence="11" id="KW-1185">Reference proteome</keyword>
<dbReference type="GO" id="GO:0005829">
    <property type="term" value="C:cytosol"/>
    <property type="evidence" value="ECO:0007669"/>
    <property type="project" value="GOC"/>
</dbReference>
<dbReference type="GO" id="GO:0006895">
    <property type="term" value="P:Golgi to endosome transport"/>
    <property type="evidence" value="ECO:0007669"/>
    <property type="project" value="EnsemblFungi"/>
</dbReference>
<protein>
    <recommendedName>
        <fullName evidence="12">Protein SYS1</fullName>
    </recommendedName>
</protein>
<reference evidence="10 11" key="1">
    <citation type="journal article" date="2016" name="Proc. Natl. Acad. Sci. U.S.A.">
        <title>Comparative genomics of biotechnologically important yeasts.</title>
        <authorList>
            <person name="Riley R."/>
            <person name="Haridas S."/>
            <person name="Wolfe K.H."/>
            <person name="Lopes M.R."/>
            <person name="Hittinger C.T."/>
            <person name="Goeker M."/>
            <person name="Salamov A.A."/>
            <person name="Wisecaver J.H."/>
            <person name="Long T.M."/>
            <person name="Calvey C.H."/>
            <person name="Aerts A.L."/>
            <person name="Barry K.W."/>
            <person name="Choi C."/>
            <person name="Clum A."/>
            <person name="Coughlan A.Y."/>
            <person name="Deshpande S."/>
            <person name="Douglass A.P."/>
            <person name="Hanson S.J."/>
            <person name="Klenk H.-P."/>
            <person name="LaButti K.M."/>
            <person name="Lapidus A."/>
            <person name="Lindquist E.A."/>
            <person name="Lipzen A.M."/>
            <person name="Meier-Kolthoff J.P."/>
            <person name="Ohm R.A."/>
            <person name="Otillar R.P."/>
            <person name="Pangilinan J.L."/>
            <person name="Peng Y."/>
            <person name="Rokas A."/>
            <person name="Rosa C.A."/>
            <person name="Scheuner C."/>
            <person name="Sibirny A.A."/>
            <person name="Slot J.C."/>
            <person name="Stielow J.B."/>
            <person name="Sun H."/>
            <person name="Kurtzman C.P."/>
            <person name="Blackwell M."/>
            <person name="Grigoriev I.V."/>
            <person name="Jeffries T.W."/>
        </authorList>
    </citation>
    <scope>NUCLEOTIDE SEQUENCE [LARGE SCALE GENOMIC DNA]</scope>
    <source>
        <strain evidence="11">ATCC 58044 / CBS 1984 / NCYC 433 / NRRL Y-366-8</strain>
    </source>
</reference>
<feature type="transmembrane region" description="Helical" evidence="9">
    <location>
        <begin position="46"/>
        <end position="69"/>
    </location>
</feature>
<sequence length="201" mass="22831">MNNLRHALSGLQRFQGYLKLPNLSEITSQDSSSSSSSSPSKLTIQIILLQCFYYITATVLSFSIAWILGLDFNFGWVFNWDLVSLDNSLGLTIIGMWLFDSLLCVLFMTVIVGRSKLAWDFAITIHAINLVVVWIYSGEFPRSFVWWSVQVGSCLILVSLGTWSTRWKELRETFFEGIVDVEMGHSGQRSAIEMRDVSEDH</sequence>
<evidence type="ECO:0000256" key="7">
    <source>
        <dbReference type="ARBA" id="ARBA00023034"/>
    </source>
</evidence>
<keyword evidence="8 9" id="KW-0472">Membrane</keyword>
<gene>
    <name evidence="10" type="ORF">WICANDRAFT_40262</name>
</gene>
<evidence type="ECO:0000256" key="2">
    <source>
        <dbReference type="ARBA" id="ARBA00008160"/>
    </source>
</evidence>
<keyword evidence="3" id="KW-0813">Transport</keyword>
<evidence type="ECO:0000256" key="8">
    <source>
        <dbReference type="ARBA" id="ARBA00023136"/>
    </source>
</evidence>
<dbReference type="OrthoDB" id="542931at2759"/>
<organism evidence="10 11">
    <name type="scientific">Wickerhamomyces anomalus (strain ATCC 58044 / CBS 1984 / NCYC 433 / NRRL Y-366-8)</name>
    <name type="common">Yeast</name>
    <name type="synonym">Hansenula anomala</name>
    <dbReference type="NCBI Taxonomy" id="683960"/>
    <lineage>
        <taxon>Eukaryota</taxon>
        <taxon>Fungi</taxon>
        <taxon>Dikarya</taxon>
        <taxon>Ascomycota</taxon>
        <taxon>Saccharomycotina</taxon>
        <taxon>Saccharomycetes</taxon>
        <taxon>Phaffomycetales</taxon>
        <taxon>Wickerhamomycetaceae</taxon>
        <taxon>Wickerhamomyces</taxon>
    </lineage>
</organism>
<dbReference type="STRING" id="683960.A0A1E3P5R7"/>
<dbReference type="Pfam" id="PF09801">
    <property type="entry name" value="SYS1"/>
    <property type="match status" value="1"/>
</dbReference>
<accession>A0A1E3P5R7</accession>
<evidence type="ECO:0000313" key="11">
    <source>
        <dbReference type="Proteomes" id="UP000094112"/>
    </source>
</evidence>
<dbReference type="EMBL" id="KV454209">
    <property type="protein sequence ID" value="ODQ60789.1"/>
    <property type="molecule type" value="Genomic_DNA"/>
</dbReference>